<evidence type="ECO:0000313" key="3">
    <source>
        <dbReference type="Proteomes" id="UP000765509"/>
    </source>
</evidence>
<evidence type="ECO:0000313" key="2">
    <source>
        <dbReference type="EMBL" id="MBW0495505.1"/>
    </source>
</evidence>
<accession>A0A9Q3HAZ5</accession>
<feature type="region of interest" description="Disordered" evidence="1">
    <location>
        <begin position="26"/>
        <end position="75"/>
    </location>
</feature>
<feature type="compositionally biased region" description="Polar residues" evidence="1">
    <location>
        <begin position="29"/>
        <end position="47"/>
    </location>
</feature>
<comment type="caution">
    <text evidence="2">The sequence shown here is derived from an EMBL/GenBank/DDBJ whole genome shotgun (WGS) entry which is preliminary data.</text>
</comment>
<gene>
    <name evidence="2" type="ORF">O181_035220</name>
</gene>
<feature type="region of interest" description="Disordered" evidence="1">
    <location>
        <begin position="331"/>
        <end position="351"/>
    </location>
</feature>
<organism evidence="2 3">
    <name type="scientific">Austropuccinia psidii MF-1</name>
    <dbReference type="NCBI Taxonomy" id="1389203"/>
    <lineage>
        <taxon>Eukaryota</taxon>
        <taxon>Fungi</taxon>
        <taxon>Dikarya</taxon>
        <taxon>Basidiomycota</taxon>
        <taxon>Pucciniomycotina</taxon>
        <taxon>Pucciniomycetes</taxon>
        <taxon>Pucciniales</taxon>
        <taxon>Sphaerophragmiaceae</taxon>
        <taxon>Austropuccinia</taxon>
    </lineage>
</organism>
<proteinExistence type="predicted"/>
<dbReference type="OrthoDB" id="2152029at2759"/>
<sequence length="351" mass="41037">MSSTERLQQKILEIQAELLALIKKEGKNKSSSYTPQNSQLEKQTTLARSFRPHGSPSPYPRPMATSTPYTEQRQSTLPRRFNIPAQIPTPLHQEIPRNTTPIVKIRAKDYNLWFDGKDVERFIKKVENIAEIEGASGRDIARQIAFWTKDEEISYHIEGMPGYETADWDQLKVDMKRRWGTVSPERRYRLSSITELFTKTQQEGGIRNMTQYRKFIGEYEAIITYLKRYQYIQGDINHNQEILASLSTSVQESIYKEMIKDRAMVQALDGGYIIPRLDILKLYIEQDLEAKVLIQQKEFSKPKPPEKKTRFEDESWDKALKQVKELTQKIKSLPQPEPWPRNEGKESVHKF</sequence>
<dbReference type="Proteomes" id="UP000765509">
    <property type="component" value="Unassembled WGS sequence"/>
</dbReference>
<dbReference type="EMBL" id="AVOT02013133">
    <property type="protein sequence ID" value="MBW0495505.1"/>
    <property type="molecule type" value="Genomic_DNA"/>
</dbReference>
<dbReference type="AlphaFoldDB" id="A0A9Q3HAZ5"/>
<protein>
    <submittedName>
        <fullName evidence="2">Uncharacterized protein</fullName>
    </submittedName>
</protein>
<reference evidence="2" key="1">
    <citation type="submission" date="2021-03" db="EMBL/GenBank/DDBJ databases">
        <title>Draft genome sequence of rust myrtle Austropuccinia psidii MF-1, a brazilian biotype.</title>
        <authorList>
            <person name="Quecine M.C."/>
            <person name="Pachon D.M.R."/>
            <person name="Bonatelli M.L."/>
            <person name="Correr F.H."/>
            <person name="Franceschini L.M."/>
            <person name="Leite T.F."/>
            <person name="Margarido G.R.A."/>
            <person name="Almeida C.A."/>
            <person name="Ferrarezi J.A."/>
            <person name="Labate C.A."/>
        </authorList>
    </citation>
    <scope>NUCLEOTIDE SEQUENCE</scope>
    <source>
        <strain evidence="2">MF-1</strain>
    </source>
</reference>
<name>A0A9Q3HAZ5_9BASI</name>
<evidence type="ECO:0000256" key="1">
    <source>
        <dbReference type="SAM" id="MobiDB-lite"/>
    </source>
</evidence>
<keyword evidence="3" id="KW-1185">Reference proteome</keyword>
<feature type="compositionally biased region" description="Polar residues" evidence="1">
    <location>
        <begin position="64"/>
        <end position="75"/>
    </location>
</feature>
<feature type="compositionally biased region" description="Basic and acidic residues" evidence="1">
    <location>
        <begin position="340"/>
        <end position="351"/>
    </location>
</feature>